<dbReference type="OMA" id="PARNKWK"/>
<keyword evidence="2" id="KW-1185">Reference proteome</keyword>
<dbReference type="KEGG" id="epa:114575743"/>
<accession>A0A913YR90</accession>
<organism evidence="1 2">
    <name type="scientific">Exaiptasia diaphana</name>
    <name type="common">Tropical sea anemone</name>
    <name type="synonym">Aiptasia pulchella</name>
    <dbReference type="NCBI Taxonomy" id="2652724"/>
    <lineage>
        <taxon>Eukaryota</taxon>
        <taxon>Metazoa</taxon>
        <taxon>Cnidaria</taxon>
        <taxon>Anthozoa</taxon>
        <taxon>Hexacorallia</taxon>
        <taxon>Actiniaria</taxon>
        <taxon>Aiptasiidae</taxon>
        <taxon>Exaiptasia</taxon>
    </lineage>
</organism>
<reference evidence="1" key="1">
    <citation type="submission" date="2022-11" db="UniProtKB">
        <authorList>
            <consortium name="EnsemblMetazoa"/>
        </authorList>
    </citation>
    <scope>IDENTIFICATION</scope>
</reference>
<evidence type="ECO:0000313" key="1">
    <source>
        <dbReference type="EnsemblMetazoa" id="XP_028517027.1"/>
    </source>
</evidence>
<dbReference type="OrthoDB" id="5948350at2759"/>
<protein>
    <submittedName>
        <fullName evidence="1">Uncharacterized protein</fullName>
    </submittedName>
</protein>
<dbReference type="RefSeq" id="XP_028517027.1">
    <property type="nucleotide sequence ID" value="XM_028661226.1"/>
</dbReference>
<dbReference type="GeneID" id="114575743"/>
<evidence type="ECO:0000313" key="2">
    <source>
        <dbReference type="Proteomes" id="UP000887567"/>
    </source>
</evidence>
<dbReference type="EnsemblMetazoa" id="XM_028661226.1">
    <property type="protein sequence ID" value="XP_028517027.1"/>
    <property type="gene ID" value="LOC114575743"/>
</dbReference>
<name>A0A913YR90_EXADI</name>
<proteinExistence type="predicted"/>
<dbReference type="Proteomes" id="UP000887567">
    <property type="component" value="Unplaced"/>
</dbReference>
<dbReference type="AlphaFoldDB" id="A0A913YR90"/>
<sequence length="148" mass="17215">MSNKLVAYEHFMTEDTFNNMQAFREKMNQQPLYSALRSFLMAEKKFTTRQPGVYEIREGNQIIYIGGHDYPSSICDCLTAHFSGNDGLPIGAYLSGPARNKWKDFFVRWLPHVKPREGAMYLLHDYQVKHGNLPRFNLPPAHEFINQD</sequence>